<evidence type="ECO:0000313" key="2">
    <source>
        <dbReference type="Proteomes" id="UP001152755"/>
    </source>
</evidence>
<dbReference type="AlphaFoldDB" id="A0A9X4LX11"/>
<comment type="caution">
    <text evidence="1">The sequence shown here is derived from an EMBL/GenBank/DDBJ whole genome shotgun (WGS) entry which is preliminary data.</text>
</comment>
<sequence length="265" mass="28868">MRPYLGNFAGVTDNDGAHILANHTAQPFDNVTDLSHLFNVLDSDPKAARIINDGGQQWIDFLQYQGGVDPSHVDYAFRAGQLNHAMQQGMTDQISQLNARDQWEQVKSYNNQTAWIDTAATAAWLAPTPAVGVMAGVTDIWLKQVLVAPGDPLHPVTADPTQAAVSAVGNDFKMDSVRTNFDQAQGHLDAHPDSAARFAGFTTNGQLDWSLVSESHTTTNNFVRDVGQIQDLNTANFNTMFINGLTSENIIEHDQGPKNAGQQPK</sequence>
<dbReference type="Proteomes" id="UP001152755">
    <property type="component" value="Unassembled WGS sequence"/>
</dbReference>
<keyword evidence="2" id="KW-1185">Reference proteome</keyword>
<evidence type="ECO:0000313" key="1">
    <source>
        <dbReference type="EMBL" id="MDG3013196.1"/>
    </source>
</evidence>
<reference evidence="1" key="1">
    <citation type="submission" date="2022-08" db="EMBL/GenBank/DDBJ databases">
        <title>Genome analysis of Corynebacteriales strain.</title>
        <authorList>
            <person name="Lee S.D."/>
        </authorList>
    </citation>
    <scope>NUCLEOTIDE SEQUENCE</scope>
    <source>
        <strain evidence="1">D3-21</strain>
    </source>
</reference>
<proteinExistence type="predicted"/>
<gene>
    <name evidence="1" type="ORF">NVS88_01335</name>
</gene>
<dbReference type="EMBL" id="JANRHA010000001">
    <property type="protein sequence ID" value="MDG3013196.1"/>
    <property type="molecule type" value="Genomic_DNA"/>
</dbReference>
<protein>
    <submittedName>
        <fullName evidence="1">Uncharacterized protein</fullName>
    </submittedName>
</protein>
<organism evidence="1 2">
    <name type="scientific">Speluncibacter jeojiensis</name>
    <dbReference type="NCBI Taxonomy" id="2710754"/>
    <lineage>
        <taxon>Bacteria</taxon>
        <taxon>Bacillati</taxon>
        <taxon>Actinomycetota</taxon>
        <taxon>Actinomycetes</taxon>
        <taxon>Mycobacteriales</taxon>
        <taxon>Speluncibacteraceae</taxon>
        <taxon>Speluncibacter</taxon>
    </lineage>
</organism>
<accession>A0A9X4LX11</accession>
<name>A0A9X4LX11_9ACTN</name>
<dbReference type="RefSeq" id="WP_332518973.1">
    <property type="nucleotide sequence ID" value="NZ_JANRHA010000001.1"/>
</dbReference>